<proteinExistence type="predicted"/>
<reference evidence="2 3" key="1">
    <citation type="journal article" date="2023" name="Hortic Res">
        <title>Pangenome of water caltrop reveals structural variations and asymmetric subgenome divergence after allopolyploidization.</title>
        <authorList>
            <person name="Zhang X."/>
            <person name="Chen Y."/>
            <person name="Wang L."/>
            <person name="Yuan Y."/>
            <person name="Fang M."/>
            <person name="Shi L."/>
            <person name="Lu R."/>
            <person name="Comes H.P."/>
            <person name="Ma Y."/>
            <person name="Chen Y."/>
            <person name="Huang G."/>
            <person name="Zhou Y."/>
            <person name="Zheng Z."/>
            <person name="Qiu Y."/>
        </authorList>
    </citation>
    <scope>NUCLEOTIDE SEQUENCE [LARGE SCALE GENOMIC DNA]</scope>
    <source>
        <tissue evidence="2">Roots</tissue>
    </source>
</reference>
<organism evidence="2 3">
    <name type="scientific">Trapa incisa</name>
    <dbReference type="NCBI Taxonomy" id="236973"/>
    <lineage>
        <taxon>Eukaryota</taxon>
        <taxon>Viridiplantae</taxon>
        <taxon>Streptophyta</taxon>
        <taxon>Embryophyta</taxon>
        <taxon>Tracheophyta</taxon>
        <taxon>Spermatophyta</taxon>
        <taxon>Magnoliopsida</taxon>
        <taxon>eudicotyledons</taxon>
        <taxon>Gunneridae</taxon>
        <taxon>Pentapetalae</taxon>
        <taxon>rosids</taxon>
        <taxon>malvids</taxon>
        <taxon>Myrtales</taxon>
        <taxon>Lythraceae</taxon>
        <taxon>Trapa</taxon>
    </lineage>
</organism>
<evidence type="ECO:0000256" key="1">
    <source>
        <dbReference type="SAM" id="MobiDB-lite"/>
    </source>
</evidence>
<feature type="region of interest" description="Disordered" evidence="1">
    <location>
        <begin position="24"/>
        <end position="50"/>
    </location>
</feature>
<keyword evidence="3" id="KW-1185">Reference proteome</keyword>
<sequence>MEEKAKIIANVRAQRAAVARLFQRRKEREEKRKEKEEKRTTFSRKSKENKVDSEVTELKQRLEKIQRKKPVAIHTSRQKDATLDPPLWEKIDLECIRKEKAKKWSFFSRSDSCCQEKKSRVHSGTIVNLNFIFPLTNQTELR</sequence>
<dbReference type="AlphaFoldDB" id="A0AAN7QM08"/>
<evidence type="ECO:0000313" key="2">
    <source>
        <dbReference type="EMBL" id="KAK4771196.1"/>
    </source>
</evidence>
<dbReference type="EMBL" id="JAXIOK010000005">
    <property type="protein sequence ID" value="KAK4771196.1"/>
    <property type="molecule type" value="Genomic_DNA"/>
</dbReference>
<gene>
    <name evidence="2" type="ORF">SAY87_031728</name>
</gene>
<comment type="caution">
    <text evidence="2">The sequence shown here is derived from an EMBL/GenBank/DDBJ whole genome shotgun (WGS) entry which is preliminary data.</text>
</comment>
<dbReference type="Proteomes" id="UP001345219">
    <property type="component" value="Chromosome 24"/>
</dbReference>
<evidence type="ECO:0000313" key="3">
    <source>
        <dbReference type="Proteomes" id="UP001345219"/>
    </source>
</evidence>
<name>A0AAN7QM08_9MYRT</name>
<accession>A0AAN7QM08</accession>
<protein>
    <submittedName>
        <fullName evidence="2">Uncharacterized protein</fullName>
    </submittedName>
</protein>